<dbReference type="RefSeq" id="WP_204132858.1">
    <property type="nucleotide sequence ID" value="NZ_JAFDVD010000024.1"/>
</dbReference>
<accession>A0ABS2CRF5</accession>
<organism evidence="3 4">
    <name type="scientific">Phycicoccus sonneratiae</name>
    <dbReference type="NCBI Taxonomy" id="2807628"/>
    <lineage>
        <taxon>Bacteria</taxon>
        <taxon>Bacillati</taxon>
        <taxon>Actinomycetota</taxon>
        <taxon>Actinomycetes</taxon>
        <taxon>Micrococcales</taxon>
        <taxon>Intrasporangiaceae</taxon>
        <taxon>Phycicoccus</taxon>
    </lineage>
</organism>
<reference evidence="3" key="1">
    <citation type="submission" date="2021-02" db="EMBL/GenBank/DDBJ databases">
        <title>Phycicoccus sp. MQZ13P-5T, whole genome shotgun sequence.</title>
        <authorList>
            <person name="Tuo L."/>
        </authorList>
    </citation>
    <scope>NUCLEOTIDE SEQUENCE</scope>
    <source>
        <strain evidence="3">MQZ13P-5</strain>
    </source>
</reference>
<feature type="compositionally biased region" description="Low complexity" evidence="1">
    <location>
        <begin position="136"/>
        <end position="153"/>
    </location>
</feature>
<keyword evidence="2" id="KW-0812">Transmembrane</keyword>
<protein>
    <submittedName>
        <fullName evidence="3">Uncharacterized protein</fullName>
    </submittedName>
</protein>
<dbReference type="Proteomes" id="UP001430172">
    <property type="component" value="Unassembled WGS sequence"/>
</dbReference>
<feature type="compositionally biased region" description="Basic and acidic residues" evidence="1">
    <location>
        <begin position="497"/>
        <end position="513"/>
    </location>
</feature>
<evidence type="ECO:0000313" key="3">
    <source>
        <dbReference type="EMBL" id="MBM6402398.1"/>
    </source>
</evidence>
<feature type="compositionally biased region" description="Acidic residues" evidence="1">
    <location>
        <begin position="194"/>
        <end position="206"/>
    </location>
</feature>
<sequence>MTTAQLLVLLLVIVVAIALVWLLVRRSAARKDGARAEAAGLRVEAEGLAGTLAGQEAFAEQAEDRAGVAQAEADRLADEASQYRETVEVTRTDYRSMLARADEVDPDVSTPAAGEDERRPMTRAEARQMREEAERAAWAGSPAAPVPGAAGAAVMGRDTGGVSFGPPVAEPEVDEQPPTAEEPVVAEPAVADDAVAEEPVLEEPGADESTALDAPEQEAEQQPVDAGSEERSARIAAATDFRDDEEDEPYVWGASRAGTEEAMDERPAEPDDQTPTAASDAEAPTSDWGGPHVAAAEAATDADTEPRAADAQPEAAEDAQPESAEDAQPESAEDAQPESAEDAQPEAEEATTPEADAPTEEAEMVDDPGAGAFTEHEEPDVEEADAYDPTPERDWSADEGELLEESSAKADELAAEREQMDRDAAAAGMEPVHPEVVEQAEAEADEAPAEEPVTDENVADEASTEAETPAEEPVADEPAADEAPTEDETPTEAPAEDEPRAPRRVSEFHEIRDGGYGMGSAAALDDGAQPMDHPVQAYRDTMTYRVPGDPGYDDATADVWFYDQGAAERSGFRRSDG</sequence>
<comment type="caution">
    <text evidence="3">The sequence shown here is derived from an EMBL/GenBank/DDBJ whole genome shotgun (WGS) entry which is preliminary data.</text>
</comment>
<feature type="region of interest" description="Disordered" evidence="1">
    <location>
        <begin position="103"/>
        <end position="123"/>
    </location>
</feature>
<feature type="transmembrane region" description="Helical" evidence="2">
    <location>
        <begin position="6"/>
        <end position="24"/>
    </location>
</feature>
<keyword evidence="2" id="KW-0472">Membrane</keyword>
<keyword evidence="4" id="KW-1185">Reference proteome</keyword>
<feature type="region of interest" description="Disordered" evidence="1">
    <location>
        <begin position="136"/>
        <end position="533"/>
    </location>
</feature>
<evidence type="ECO:0000256" key="1">
    <source>
        <dbReference type="SAM" id="MobiDB-lite"/>
    </source>
</evidence>
<keyword evidence="2" id="KW-1133">Transmembrane helix</keyword>
<dbReference type="EMBL" id="JAFDVD010000024">
    <property type="protein sequence ID" value="MBM6402398.1"/>
    <property type="molecule type" value="Genomic_DNA"/>
</dbReference>
<proteinExistence type="predicted"/>
<evidence type="ECO:0000256" key="2">
    <source>
        <dbReference type="SAM" id="Phobius"/>
    </source>
</evidence>
<feature type="compositionally biased region" description="Acidic residues" evidence="1">
    <location>
        <begin position="377"/>
        <end position="386"/>
    </location>
</feature>
<feature type="compositionally biased region" description="Basic and acidic residues" evidence="1">
    <location>
        <begin position="406"/>
        <end position="424"/>
    </location>
</feature>
<feature type="compositionally biased region" description="Low complexity" evidence="1">
    <location>
        <begin position="177"/>
        <end position="193"/>
    </location>
</feature>
<name>A0ABS2CRF5_9MICO</name>
<gene>
    <name evidence="3" type="ORF">JQN70_18545</name>
</gene>
<feature type="compositionally biased region" description="Acidic residues" evidence="1">
    <location>
        <begin position="315"/>
        <end position="366"/>
    </location>
</feature>
<evidence type="ECO:0000313" key="4">
    <source>
        <dbReference type="Proteomes" id="UP001430172"/>
    </source>
</evidence>
<feature type="compositionally biased region" description="Acidic residues" evidence="1">
    <location>
        <begin position="438"/>
        <end position="496"/>
    </location>
</feature>